<keyword evidence="2" id="KW-1185">Reference proteome</keyword>
<evidence type="ECO:0000313" key="2">
    <source>
        <dbReference type="Proteomes" id="UP000464178"/>
    </source>
</evidence>
<dbReference type="EMBL" id="LR593886">
    <property type="protein sequence ID" value="VTR92367.1"/>
    <property type="molecule type" value="Genomic_DNA"/>
</dbReference>
<organism evidence="1 2">
    <name type="scientific">Gemmata massiliana</name>
    <dbReference type="NCBI Taxonomy" id="1210884"/>
    <lineage>
        <taxon>Bacteria</taxon>
        <taxon>Pseudomonadati</taxon>
        <taxon>Planctomycetota</taxon>
        <taxon>Planctomycetia</taxon>
        <taxon>Gemmatales</taxon>
        <taxon>Gemmataceae</taxon>
        <taxon>Gemmata</taxon>
    </lineage>
</organism>
<dbReference type="Proteomes" id="UP000464178">
    <property type="component" value="Chromosome"/>
</dbReference>
<gene>
    <name evidence="1" type="ORF">SOIL9_53470</name>
</gene>
<reference evidence="1 2" key="1">
    <citation type="submission" date="2019-05" db="EMBL/GenBank/DDBJ databases">
        <authorList>
            <consortium name="Science for Life Laboratories"/>
        </authorList>
    </citation>
    <scope>NUCLEOTIDE SEQUENCE [LARGE SCALE GENOMIC DNA]</scope>
    <source>
        <strain evidence="1">Soil9</strain>
    </source>
</reference>
<evidence type="ECO:0000313" key="1">
    <source>
        <dbReference type="EMBL" id="VTR92367.1"/>
    </source>
</evidence>
<dbReference type="RefSeq" id="WP_162667244.1">
    <property type="nucleotide sequence ID" value="NZ_LR593886.1"/>
</dbReference>
<proteinExistence type="predicted"/>
<dbReference type="AlphaFoldDB" id="A0A6P2CUW5"/>
<name>A0A6P2CUW5_9BACT</name>
<dbReference type="KEGG" id="gms:SOIL9_53470"/>
<accession>A0A6P2CUW5</accession>
<protein>
    <submittedName>
        <fullName evidence="1">Uncharacterized protein</fullName>
    </submittedName>
</protein>
<sequence>MLHAALALAAVFVSATPAPPSPDPKSLAVPQEELSKARELVQKLGSETFFDREEAEHGLIAMGRTARAALQDGANSDPNPEIRARSRSLLSRANALEMKARLDTFLADTEGKYEHDLPGWNKLRSVARGEWSMFGWSWATRTGTPVDRAARELFVEFLNAPGGRKLLTALGSGTTDLGAEIAAMKQDLYYAKFPRVGGVAPRNPTVMEVAVIMFADSQVPFKGGARNSLFASVLTTSGVAQAAQGGDDRARALKTVMTAWFDSRTDPYEMYTALNLATNTQNTEAAGRMAVRLLGTAGAPAAYRGQAFAALVRNKSKEHLPAVEKLIGDGTVITTITTNVGGNLVRTTITVGDMALAAAVLLTEQKVEDYSIEDRFKGSGTASISYTRFSIPEDKRKDAAEKWKSWREKNP</sequence>